<evidence type="ECO:0000313" key="2">
    <source>
        <dbReference type="Proteomes" id="UP001177295"/>
    </source>
</evidence>
<name>A0ABY8WU29_9BACT</name>
<protein>
    <submittedName>
        <fullName evidence="1">Uncharacterized protein</fullName>
    </submittedName>
</protein>
<gene>
    <name evidence="1" type="ORF">SEML1_0278</name>
</gene>
<keyword evidence="2" id="KW-1185">Reference proteome</keyword>
<accession>A0ABY8WU29</accession>
<proteinExistence type="predicted"/>
<dbReference type="EMBL" id="CP124550">
    <property type="protein sequence ID" value="WIO45908.1"/>
    <property type="molecule type" value="Genomic_DNA"/>
</dbReference>
<dbReference type="Proteomes" id="UP001177295">
    <property type="component" value="Chromosome"/>
</dbReference>
<organism evidence="1 2">
    <name type="scientific">Candidatus Southlakia epibionticum</name>
    <dbReference type="NCBI Taxonomy" id="3043284"/>
    <lineage>
        <taxon>Bacteria</taxon>
        <taxon>Candidatus Saccharimonadota</taxon>
        <taxon>Candidatus Saccharimonadia</taxon>
        <taxon>Candidatus Saccharimonadales</taxon>
        <taxon>Candidatus Saccharimonadaceae</taxon>
        <taxon>Candidatus Southlakia</taxon>
    </lineage>
</organism>
<sequence length="50" mass="5823">MSFLLLLSLIILNYQIYKLSQLLIVIDEQRVDIARFQNDKSSVESDNGKH</sequence>
<reference evidence="1 2" key="1">
    <citation type="journal article" date="2023" name="Cell">
        <title>Genetic manipulation of Patescibacteria provides mechanistic insights into microbial dark matter and the epibiotic lifestyle.</title>
        <authorList>
            <person name="Wang Y."/>
            <person name="Gallagher L.A."/>
            <person name="Andrade P.A."/>
            <person name="Liu A."/>
            <person name="Humphreys I.R."/>
            <person name="Turkarslan S."/>
            <person name="Cutler K.J."/>
            <person name="Arrieta-Ortiz M.L."/>
            <person name="Li Y."/>
            <person name="Radey M.C."/>
            <person name="McLean J.S."/>
            <person name="Cong Q."/>
            <person name="Baker D."/>
            <person name="Baliga N.S."/>
            <person name="Peterson S.B."/>
            <person name="Mougous J.D."/>
        </authorList>
    </citation>
    <scope>NUCLEOTIDE SEQUENCE [LARGE SCALE GENOMIC DNA]</scope>
    <source>
        <strain evidence="1 2">ML1</strain>
    </source>
</reference>
<evidence type="ECO:0000313" key="1">
    <source>
        <dbReference type="EMBL" id="WIO45908.1"/>
    </source>
</evidence>